<keyword evidence="6" id="KW-0175">Coiled coil</keyword>
<evidence type="ECO:0000256" key="4">
    <source>
        <dbReference type="ARBA" id="ARBA00023125"/>
    </source>
</evidence>
<feature type="region of interest" description="Disordered" evidence="7">
    <location>
        <begin position="297"/>
        <end position="326"/>
    </location>
</feature>
<proteinExistence type="predicted"/>
<reference evidence="9 10" key="1">
    <citation type="journal article" date="2018" name="Nat. Ecol. Evol.">
        <title>Shark genomes provide insights into elasmobranch evolution and the origin of vertebrates.</title>
        <authorList>
            <person name="Hara Y"/>
            <person name="Yamaguchi K"/>
            <person name="Onimaru K"/>
            <person name="Kadota M"/>
            <person name="Koyanagi M"/>
            <person name="Keeley SD"/>
            <person name="Tatsumi K"/>
            <person name="Tanaka K"/>
            <person name="Motone F"/>
            <person name="Kageyama Y"/>
            <person name="Nozu R"/>
            <person name="Adachi N"/>
            <person name="Nishimura O"/>
            <person name="Nakagawa R"/>
            <person name="Tanegashima C"/>
            <person name="Kiyatake I"/>
            <person name="Matsumoto R"/>
            <person name="Murakumo K"/>
            <person name="Nishida K"/>
            <person name="Terakita A"/>
            <person name="Kuratani S"/>
            <person name="Sato K"/>
            <person name="Hyodo S Kuraku.S."/>
        </authorList>
    </citation>
    <scope>NUCLEOTIDE SEQUENCE [LARGE SCALE GENOMIC DNA]</scope>
</reference>
<dbReference type="Proteomes" id="UP000288216">
    <property type="component" value="Unassembled WGS sequence"/>
</dbReference>
<name>A0A401PQC0_SCYTO</name>
<feature type="domain" description="THAP-type" evidence="8">
    <location>
        <begin position="81"/>
        <end position="195"/>
    </location>
</feature>
<keyword evidence="4 5" id="KW-0238">DNA-binding</keyword>
<evidence type="ECO:0000256" key="7">
    <source>
        <dbReference type="SAM" id="MobiDB-lite"/>
    </source>
</evidence>
<evidence type="ECO:0000256" key="1">
    <source>
        <dbReference type="ARBA" id="ARBA00022723"/>
    </source>
</evidence>
<dbReference type="InterPro" id="IPR006612">
    <property type="entry name" value="THAP_Znf"/>
</dbReference>
<gene>
    <name evidence="9" type="ORF">scyTo_0018204</name>
</gene>
<feature type="compositionally biased region" description="Basic and acidic residues" evidence="7">
    <location>
        <begin position="200"/>
        <end position="210"/>
    </location>
</feature>
<keyword evidence="10" id="KW-1185">Reference proteome</keyword>
<evidence type="ECO:0000313" key="9">
    <source>
        <dbReference type="EMBL" id="GCB75318.1"/>
    </source>
</evidence>
<keyword evidence="1" id="KW-0479">Metal-binding</keyword>
<feature type="coiled-coil region" evidence="6">
    <location>
        <begin position="260"/>
        <end position="294"/>
    </location>
</feature>
<comment type="caution">
    <text evidence="9">The sequence shown here is derived from an EMBL/GenBank/DDBJ whole genome shotgun (WGS) entry which is preliminary data.</text>
</comment>
<evidence type="ECO:0000256" key="5">
    <source>
        <dbReference type="PROSITE-ProRule" id="PRU00309"/>
    </source>
</evidence>
<feature type="region of interest" description="Disordered" evidence="7">
    <location>
        <begin position="185"/>
        <end position="236"/>
    </location>
</feature>
<keyword evidence="2 5" id="KW-0863">Zinc-finger</keyword>
<evidence type="ECO:0000256" key="2">
    <source>
        <dbReference type="ARBA" id="ARBA00022771"/>
    </source>
</evidence>
<keyword evidence="3" id="KW-0862">Zinc</keyword>
<accession>A0A401PQC0</accession>
<dbReference type="PROSITE" id="PS50950">
    <property type="entry name" value="ZF_THAP"/>
    <property type="match status" value="1"/>
</dbReference>
<dbReference type="GO" id="GO:0003677">
    <property type="term" value="F:DNA binding"/>
    <property type="evidence" value="ECO:0007669"/>
    <property type="project" value="UniProtKB-UniRule"/>
</dbReference>
<evidence type="ECO:0000313" key="10">
    <source>
        <dbReference type="Proteomes" id="UP000288216"/>
    </source>
</evidence>
<sequence length="326" mass="35709">MTLPVLRRRVFGIGESLPELGGAELRSRVQRIYSAAVTSGGFRRRDLCLTRIPLAAGRVCADDAVVPVPPGQGSAVPVPAMADKEGDSRSCAVRGCTNTQSVLSQWREAACTQHWPQLHRECPCLEPFCFYSFPSGCDERGRWLQALRGRGLKLLSGPDPGPEAAVCSVHLEEGTLLLGLGLRKKPRADQAPPGWEAGEAECRHGRETRASRARKKQHESPRPWRSPPPPAVSGSWEQAAVQAIMRLRCSSSQRVARTLIACLKGENDHLRQRSRQLEAALEATSRQLERLQRECRCRERPGAEPGPQLESAEPLDTVPGNEVTVG</sequence>
<dbReference type="OrthoDB" id="10009406at2759"/>
<dbReference type="AlphaFoldDB" id="A0A401PQC0"/>
<evidence type="ECO:0000256" key="6">
    <source>
        <dbReference type="SAM" id="Coils"/>
    </source>
</evidence>
<organism evidence="9 10">
    <name type="scientific">Scyliorhinus torazame</name>
    <name type="common">Cloudy catshark</name>
    <name type="synonym">Catulus torazame</name>
    <dbReference type="NCBI Taxonomy" id="75743"/>
    <lineage>
        <taxon>Eukaryota</taxon>
        <taxon>Metazoa</taxon>
        <taxon>Chordata</taxon>
        <taxon>Craniata</taxon>
        <taxon>Vertebrata</taxon>
        <taxon>Chondrichthyes</taxon>
        <taxon>Elasmobranchii</taxon>
        <taxon>Galeomorphii</taxon>
        <taxon>Galeoidea</taxon>
        <taxon>Carcharhiniformes</taxon>
        <taxon>Scyliorhinidae</taxon>
        <taxon>Scyliorhinus</taxon>
    </lineage>
</organism>
<evidence type="ECO:0000256" key="3">
    <source>
        <dbReference type="ARBA" id="ARBA00022833"/>
    </source>
</evidence>
<dbReference type="GO" id="GO:0008270">
    <property type="term" value="F:zinc ion binding"/>
    <property type="evidence" value="ECO:0007669"/>
    <property type="project" value="UniProtKB-KW"/>
</dbReference>
<dbReference type="EMBL" id="BFAA01012450">
    <property type="protein sequence ID" value="GCB75318.1"/>
    <property type="molecule type" value="Genomic_DNA"/>
</dbReference>
<protein>
    <recommendedName>
        <fullName evidence="8">THAP-type domain-containing protein</fullName>
    </recommendedName>
</protein>
<evidence type="ECO:0000259" key="8">
    <source>
        <dbReference type="PROSITE" id="PS50950"/>
    </source>
</evidence>